<dbReference type="Gene3D" id="2.60.40.10">
    <property type="entry name" value="Immunoglobulins"/>
    <property type="match status" value="1"/>
</dbReference>
<dbReference type="InterPro" id="IPR013783">
    <property type="entry name" value="Ig-like_fold"/>
</dbReference>
<protein>
    <submittedName>
        <fullName evidence="1">Putative structural protein</fullName>
    </submittedName>
</protein>
<sequence length="597" mass="69049">MAQYTKRYEITASTYIDGPYIGNTLEKFKTDINYANLDVIKIDRRVIEDYFVSKDAFIKFDVSELKYKRIISAKLYMYPRFTVTGDNNQSLAYVGIENNWNASKMTGKNIHDTLIYGNGSGNGYPYVSGSWVYYEIRSLIGGNQREDRRYNKNTLKNGCILTGEWENPPTNMTFDSVNGTNKPYLIIDYEDAPPTTPTVYEPINIYANNNEDVVFKWKYNTSVEDKQNGVEIRIKHELGTWYTAYTSTTYSNDSISLTPTQHKLETGKNEWQIRTRNQFGEWSPWSEIVSFNALGLPKAPVVTVVQEGARPIINWTATYQQVYQVQVLNSNNEIVHDSGSIASLSNKTYKVPVFLTNGNYTGRARIKNEFDLFSNWGTKAFTINLSAKEPFNAVIYPTDDFTFIKFNVDADYYLIYRADKKDMNFKIVGRTIESQYKDYAIQGRKSYVYFVRAVQSEEFTDSKKVVIETFLKYPILSTVNDFSNRLKMHSNLDEPLKRSYSFINEGERRFYLGRKFAAKEFSEFKNNSYSLAFYIVDKDLAKLEELYNENAVVLYRDNYRKVYCTIEDGINVTSAAIGGYTIQMLLTETDYKEELNA</sequence>
<accession>A0A2H4JAI8</accession>
<dbReference type="NCBIfam" id="NF033679">
    <property type="entry name" value="DNRLRE_dom"/>
    <property type="match status" value="1"/>
</dbReference>
<evidence type="ECO:0000313" key="1">
    <source>
        <dbReference type="EMBL" id="ASN72272.1"/>
    </source>
</evidence>
<dbReference type="EMBL" id="MF417948">
    <property type="protein sequence ID" value="ASN72272.1"/>
    <property type="molecule type" value="Genomic_DNA"/>
</dbReference>
<organism evidence="1">
    <name type="scientific">uncultured Caudovirales phage</name>
    <dbReference type="NCBI Taxonomy" id="2100421"/>
    <lineage>
        <taxon>Viruses</taxon>
        <taxon>Duplodnaviria</taxon>
        <taxon>Heunggongvirae</taxon>
        <taxon>Uroviricota</taxon>
        <taxon>Caudoviricetes</taxon>
        <taxon>Peduoviridae</taxon>
        <taxon>Maltschvirus</taxon>
        <taxon>Maltschvirus maltsch</taxon>
    </lineage>
</organism>
<gene>
    <name evidence="1" type="ORF">10S12_10</name>
</gene>
<reference evidence="1" key="1">
    <citation type="submission" date="2017-06" db="EMBL/GenBank/DDBJ databases">
        <title>Novel phages from South African skin metaviromes.</title>
        <authorList>
            <person name="van Zyl L.J."/>
            <person name="Abrahams Y."/>
            <person name="Stander E.A."/>
            <person name="Kirby B.M."/>
            <person name="Clavaud C."/>
            <person name="Farcet C."/>
            <person name="Breton L."/>
            <person name="Trindade M.I."/>
        </authorList>
    </citation>
    <scope>NUCLEOTIDE SEQUENCE</scope>
</reference>
<proteinExistence type="predicted"/>
<name>A0A2H4JAI8_9CAUD</name>